<sequence>MGRGKAAGQPFCLVREVLRYNGLGEEFLNYYDTPEPFFEYVHARPEQMTVLILENKDTWFTFRKLMQDTGKNIVAGTPVDVLLYGEGNKISKCGALEEYNAVMLGGKRGQAGRFLYFGDLDREGIRLFFRARGANPNLDIKPFSALYQLMLKLAEGMELPESPDERGVEAPLSDFTSMLGFDRVDVLTVFWKRAGIYHKR</sequence>
<dbReference type="Proteomes" id="UP000222564">
    <property type="component" value="Unassembled WGS sequence"/>
</dbReference>
<organism evidence="2 3">
    <name type="scientific">Desulforamulus profundi</name>
    <dbReference type="NCBI Taxonomy" id="1383067"/>
    <lineage>
        <taxon>Bacteria</taxon>
        <taxon>Bacillati</taxon>
        <taxon>Bacillota</taxon>
        <taxon>Clostridia</taxon>
        <taxon>Eubacteriales</taxon>
        <taxon>Peptococcaceae</taxon>
        <taxon>Desulforamulus</taxon>
    </lineage>
</organism>
<dbReference type="InterPro" id="IPR024534">
    <property type="entry name" value="JetD_C"/>
</dbReference>
<feature type="domain" description="Wadjet protein JetD C-terminal" evidence="1">
    <location>
        <begin position="40"/>
        <end position="136"/>
    </location>
</feature>
<comment type="caution">
    <text evidence="2">The sequence shown here is derived from an EMBL/GenBank/DDBJ whole genome shotgun (WGS) entry which is preliminary data.</text>
</comment>
<reference evidence="2 3" key="1">
    <citation type="submission" date="2013-09" db="EMBL/GenBank/DDBJ databases">
        <title>Biodegradation of hydrocarbons in the deep terrestrial subsurface : characterization of a microbial consortium composed of two Desulfotomaculum species originating from a deep geological formation.</title>
        <authorList>
            <person name="Aullo T."/>
            <person name="Berlendis S."/>
            <person name="Lascourreges J.-F."/>
            <person name="Dessort D."/>
            <person name="Saint-Laurent S."/>
            <person name="Schraauwers B."/>
            <person name="Mas J."/>
            <person name="Magot M."/>
            <person name="Ranchou-Peyruse A."/>
        </authorList>
    </citation>
    <scope>NUCLEOTIDE SEQUENCE [LARGE SCALE GENOMIC DNA]</scope>
    <source>
        <strain evidence="2 3">Bs107</strain>
    </source>
</reference>
<accession>A0A2C6ME70</accession>
<dbReference type="EMBL" id="AWQQ01000088">
    <property type="protein sequence ID" value="PHJ37653.1"/>
    <property type="molecule type" value="Genomic_DNA"/>
</dbReference>
<evidence type="ECO:0000259" key="1">
    <source>
        <dbReference type="Pfam" id="PF09983"/>
    </source>
</evidence>
<keyword evidence="3" id="KW-1185">Reference proteome</keyword>
<protein>
    <recommendedName>
        <fullName evidence="1">Wadjet protein JetD C-terminal domain-containing protein</fullName>
    </recommendedName>
</protein>
<evidence type="ECO:0000313" key="2">
    <source>
        <dbReference type="EMBL" id="PHJ37653.1"/>
    </source>
</evidence>
<gene>
    <name evidence="2" type="ORF">P378_15490</name>
</gene>
<proteinExistence type="predicted"/>
<evidence type="ECO:0000313" key="3">
    <source>
        <dbReference type="Proteomes" id="UP000222564"/>
    </source>
</evidence>
<name>A0A2C6ME70_9FIRM</name>
<dbReference type="AlphaFoldDB" id="A0A2C6ME70"/>
<dbReference type="Pfam" id="PF09983">
    <property type="entry name" value="JetD_C"/>
    <property type="match status" value="1"/>
</dbReference>